<evidence type="ECO:0000256" key="5">
    <source>
        <dbReference type="ARBA" id="ARBA00022741"/>
    </source>
</evidence>
<evidence type="ECO:0000256" key="4">
    <source>
        <dbReference type="ARBA" id="ARBA00022679"/>
    </source>
</evidence>
<dbReference type="CDD" id="cd00156">
    <property type="entry name" value="REC"/>
    <property type="match status" value="1"/>
</dbReference>
<dbReference type="Gene3D" id="3.40.50.2300">
    <property type="match status" value="1"/>
</dbReference>
<dbReference type="Gene3D" id="3.30.565.10">
    <property type="entry name" value="Histidine kinase-like ATPase, C-terminal domain"/>
    <property type="match status" value="1"/>
</dbReference>
<dbReference type="InterPro" id="IPR036641">
    <property type="entry name" value="HPT_dom_sf"/>
</dbReference>
<dbReference type="Pfam" id="PF02518">
    <property type="entry name" value="HATPase_c"/>
    <property type="match status" value="1"/>
</dbReference>
<sequence>MRIIEMDRLVKIYDEVDTVGSPSWYTNLLELACGFFEYKVNENTWYVTEKVKQLLDVEGHSNRHSKSQSLFKNESINEIIESFLLSPEVILTQDLLLRHKHEPWETLMIKCAKVFDDDKVLVVQGMIIDVTNKKRHDVIDGQLEKLQALGQLTSGVSHDFNNQLNGILGYVALMKTMTEDETLLRYMDGIERSVRHSTELTRQLLAFSHKPESKRMNIDLVPIVKDTVNMLKHTIDRRICIDLQIEPDEYFILGDSSQLNNAILNLCINARDAIKGQGRIELVLTHAQMESIPGNLLNTNITPNDYAILKITDTGCGIEERLQHKIFKPFFTTKEVGKGTGMGLAGVVDAIRSHNGALTLESVVGKGTTFTLYLPINHGIEEVINEESIPRGAGKILLIDDELSNLEITEALLESFGYSVVAFSDPKQAVKHYAKAANQYDCILLDVIMPGLSGVEAFKAIKLINPDAKVILLTGVSDRFELDFILRHGVDAYVPKPVDHYTLSSGVYSVINPKPFDVKPIKAEQLIELSMSLNISYALERIAGNVRLYLRIAHNFRKHFYMIVEHLPQLIESNLEDAIRTVHTIKGLSAQLGADELYEYSRELESALKAEAGFEDILSIFLEEFMEVTDELGRIEDQIKR</sequence>
<evidence type="ECO:0000256" key="8">
    <source>
        <dbReference type="ARBA" id="ARBA00023012"/>
    </source>
</evidence>
<dbReference type="InterPro" id="IPR001789">
    <property type="entry name" value="Sig_transdc_resp-reg_receiver"/>
</dbReference>
<dbReference type="CDD" id="cd00082">
    <property type="entry name" value="HisKA"/>
    <property type="match status" value="1"/>
</dbReference>
<reference evidence="9" key="1">
    <citation type="journal article" date="2019" name="Nat. Med.">
        <title>A library of human gut bacterial isolates paired with longitudinal multiomics data enables mechanistic microbiome research.</title>
        <authorList>
            <person name="Poyet M."/>
            <person name="Groussin M."/>
            <person name="Gibbons S.M."/>
            <person name="Avila-Pacheco J."/>
            <person name="Jiang X."/>
            <person name="Kearney S.M."/>
            <person name="Perrotta A.R."/>
            <person name="Berdy B."/>
            <person name="Zhao S."/>
            <person name="Lieberman T.D."/>
            <person name="Swanson P.K."/>
            <person name="Smith M."/>
            <person name="Roesemann S."/>
            <person name="Alexander J.E."/>
            <person name="Rich S.A."/>
            <person name="Livny J."/>
            <person name="Vlamakis H."/>
            <person name="Clish C."/>
            <person name="Bullock K."/>
            <person name="Deik A."/>
            <person name="Scott J."/>
            <person name="Pierce K.A."/>
            <person name="Xavier R.J."/>
            <person name="Alm E.J."/>
        </authorList>
    </citation>
    <scope>NUCLEOTIDE SEQUENCE</scope>
    <source>
        <strain evidence="9">BIOML-A179</strain>
    </source>
</reference>
<dbReference type="SMART" id="SM00387">
    <property type="entry name" value="HATPase_c"/>
    <property type="match status" value="1"/>
</dbReference>
<dbReference type="InterPro" id="IPR008207">
    <property type="entry name" value="Sig_transdc_His_kin_Hpt_dom"/>
</dbReference>
<dbReference type="PANTHER" id="PTHR43065:SF46">
    <property type="entry name" value="C4-DICARBOXYLATE TRANSPORT SENSOR PROTEIN DCTB"/>
    <property type="match status" value="1"/>
</dbReference>
<organism evidence="9">
    <name type="scientific">Turicibacter sanguinis</name>
    <dbReference type="NCBI Taxonomy" id="154288"/>
    <lineage>
        <taxon>Bacteria</taxon>
        <taxon>Bacillati</taxon>
        <taxon>Bacillota</taxon>
        <taxon>Erysipelotrichia</taxon>
        <taxon>Erysipelotrichales</taxon>
        <taxon>Turicibacteraceae</taxon>
        <taxon>Turicibacter</taxon>
    </lineage>
</organism>
<dbReference type="PROSITE" id="PS50109">
    <property type="entry name" value="HIS_KIN"/>
    <property type="match status" value="1"/>
</dbReference>
<dbReference type="InterPro" id="IPR003594">
    <property type="entry name" value="HATPase_dom"/>
</dbReference>
<dbReference type="PANTHER" id="PTHR43065">
    <property type="entry name" value="SENSOR HISTIDINE KINASE"/>
    <property type="match status" value="1"/>
</dbReference>
<dbReference type="EMBL" id="WMQV01000017">
    <property type="protein sequence ID" value="MTL94529.1"/>
    <property type="molecule type" value="Genomic_DNA"/>
</dbReference>
<dbReference type="PROSITE" id="PS50110">
    <property type="entry name" value="RESPONSE_REGULATORY"/>
    <property type="match status" value="1"/>
</dbReference>
<dbReference type="InterPro" id="IPR005467">
    <property type="entry name" value="His_kinase_dom"/>
</dbReference>
<evidence type="ECO:0000256" key="6">
    <source>
        <dbReference type="ARBA" id="ARBA00022777"/>
    </source>
</evidence>
<dbReference type="PROSITE" id="PS50894">
    <property type="entry name" value="HPT"/>
    <property type="match status" value="1"/>
</dbReference>
<dbReference type="GO" id="GO:0000155">
    <property type="term" value="F:phosphorelay sensor kinase activity"/>
    <property type="evidence" value="ECO:0007669"/>
    <property type="project" value="InterPro"/>
</dbReference>
<dbReference type="Pfam" id="PF00512">
    <property type="entry name" value="HisKA"/>
    <property type="match status" value="1"/>
</dbReference>
<evidence type="ECO:0000256" key="1">
    <source>
        <dbReference type="ARBA" id="ARBA00000085"/>
    </source>
</evidence>
<keyword evidence="3" id="KW-0597">Phosphoprotein</keyword>
<name>A0A6G2CP83_9FIRM</name>
<dbReference type="RefSeq" id="WP_129821484.1">
    <property type="nucleotide sequence ID" value="NZ_RCYV01000010.1"/>
</dbReference>
<dbReference type="Gene3D" id="1.20.120.160">
    <property type="entry name" value="HPT domain"/>
    <property type="match status" value="1"/>
</dbReference>
<evidence type="ECO:0000256" key="3">
    <source>
        <dbReference type="ARBA" id="ARBA00022553"/>
    </source>
</evidence>
<dbReference type="InterPro" id="IPR036097">
    <property type="entry name" value="HisK_dim/P_sf"/>
</dbReference>
<evidence type="ECO:0000256" key="2">
    <source>
        <dbReference type="ARBA" id="ARBA00012438"/>
    </source>
</evidence>
<dbReference type="PRINTS" id="PR00344">
    <property type="entry name" value="BCTRLSENSOR"/>
</dbReference>
<dbReference type="GO" id="GO:0005524">
    <property type="term" value="F:ATP binding"/>
    <property type="evidence" value="ECO:0007669"/>
    <property type="project" value="UniProtKB-KW"/>
</dbReference>
<dbReference type="SUPFAM" id="SSF52172">
    <property type="entry name" value="CheY-like"/>
    <property type="match status" value="1"/>
</dbReference>
<accession>A0A6G2CP83</accession>
<dbReference type="InterPro" id="IPR036890">
    <property type="entry name" value="HATPase_C_sf"/>
</dbReference>
<dbReference type="InterPro" id="IPR011006">
    <property type="entry name" value="CheY-like_superfamily"/>
</dbReference>
<keyword evidence="5" id="KW-0547">Nucleotide-binding</keyword>
<dbReference type="EC" id="2.7.13.3" evidence="2"/>
<gene>
    <name evidence="9" type="ORF">GMA64_08335</name>
</gene>
<dbReference type="SUPFAM" id="SSF47384">
    <property type="entry name" value="Homodimeric domain of signal transducing histidine kinase"/>
    <property type="match status" value="1"/>
</dbReference>
<proteinExistence type="predicted"/>
<comment type="caution">
    <text evidence="9">The sequence shown here is derived from an EMBL/GenBank/DDBJ whole genome shotgun (WGS) entry which is preliminary data.</text>
</comment>
<dbReference type="InterPro" id="IPR004358">
    <property type="entry name" value="Sig_transdc_His_kin-like_C"/>
</dbReference>
<keyword evidence="8" id="KW-0902">Two-component regulatory system</keyword>
<evidence type="ECO:0000256" key="7">
    <source>
        <dbReference type="ARBA" id="ARBA00022840"/>
    </source>
</evidence>
<dbReference type="SMART" id="SM00388">
    <property type="entry name" value="HisKA"/>
    <property type="match status" value="1"/>
</dbReference>
<dbReference type="SUPFAM" id="SSF55874">
    <property type="entry name" value="ATPase domain of HSP90 chaperone/DNA topoisomerase II/histidine kinase"/>
    <property type="match status" value="1"/>
</dbReference>
<dbReference type="AlphaFoldDB" id="A0A6G2CP83"/>
<dbReference type="SMART" id="SM00448">
    <property type="entry name" value="REC"/>
    <property type="match status" value="1"/>
</dbReference>
<dbReference type="Pfam" id="PF00072">
    <property type="entry name" value="Response_reg"/>
    <property type="match status" value="1"/>
</dbReference>
<dbReference type="SUPFAM" id="SSF47226">
    <property type="entry name" value="Histidine-containing phosphotransfer domain, HPT domain"/>
    <property type="match status" value="1"/>
</dbReference>
<keyword evidence="6" id="KW-0418">Kinase</keyword>
<dbReference type="Pfam" id="PF01627">
    <property type="entry name" value="Hpt"/>
    <property type="match status" value="1"/>
</dbReference>
<comment type="catalytic activity">
    <reaction evidence="1">
        <text>ATP + protein L-histidine = ADP + protein N-phospho-L-histidine.</text>
        <dbReference type="EC" id="2.7.13.3"/>
    </reaction>
</comment>
<evidence type="ECO:0000313" key="9">
    <source>
        <dbReference type="EMBL" id="MTL94529.1"/>
    </source>
</evidence>
<keyword evidence="4" id="KW-0808">Transferase</keyword>
<dbReference type="Gene3D" id="1.10.287.130">
    <property type="match status" value="1"/>
</dbReference>
<protein>
    <recommendedName>
        <fullName evidence="2">histidine kinase</fullName>
        <ecNumber evidence="2">2.7.13.3</ecNumber>
    </recommendedName>
</protein>
<dbReference type="InterPro" id="IPR003661">
    <property type="entry name" value="HisK_dim/P_dom"/>
</dbReference>
<keyword evidence="7" id="KW-0067">ATP-binding</keyword>